<keyword evidence="7" id="KW-1185">Reference proteome</keyword>
<gene>
    <name evidence="6" type="ORF">B1812_01395</name>
</gene>
<dbReference type="InterPro" id="IPR051600">
    <property type="entry name" value="Beta-PGM-like"/>
</dbReference>
<evidence type="ECO:0000256" key="3">
    <source>
        <dbReference type="ARBA" id="ARBA00022723"/>
    </source>
</evidence>
<sequence length="208" mass="23235">MTAHENPLQRLDGKQLLIFDFDGTLAETSPLHARAFVETLTPLGVPVDYPTLAGLRTRDAIEKAFRSAKRASEDVDVGALVAEKQRRARLLIEQELEPSPRIDAFLRWAQTRFRLAMVTSGSRGTIDLALRKLRYENWFDPLICADDVERAKPAPDGFLKALRLAQCEAAAALIFEDSESGFASARAAGIEFIDVNKFDWFATQLERA</sequence>
<dbReference type="PANTHER" id="PTHR46193:SF18">
    <property type="entry name" value="HEXITOL PHOSPHATASE B"/>
    <property type="match status" value="1"/>
</dbReference>
<name>A0A1W6MQT2_9HYPH</name>
<organism evidence="6 7">
    <name type="scientific">Methylocystis bryophila</name>
    <dbReference type="NCBI Taxonomy" id="655015"/>
    <lineage>
        <taxon>Bacteria</taxon>
        <taxon>Pseudomonadati</taxon>
        <taxon>Pseudomonadota</taxon>
        <taxon>Alphaproteobacteria</taxon>
        <taxon>Hyphomicrobiales</taxon>
        <taxon>Methylocystaceae</taxon>
        <taxon>Methylocystis</taxon>
    </lineage>
</organism>
<comment type="similarity">
    <text evidence="2">Belongs to the HAD-like hydrolase superfamily. CbbY/CbbZ/Gph/YieH family.</text>
</comment>
<evidence type="ECO:0000256" key="5">
    <source>
        <dbReference type="ARBA" id="ARBA00023277"/>
    </source>
</evidence>
<dbReference type="Gene3D" id="1.10.150.240">
    <property type="entry name" value="Putative phosphatase, domain 2"/>
    <property type="match status" value="1"/>
</dbReference>
<dbReference type="InterPro" id="IPR023198">
    <property type="entry name" value="PGP-like_dom2"/>
</dbReference>
<dbReference type="AlphaFoldDB" id="A0A1W6MQT2"/>
<keyword evidence="3" id="KW-0479">Metal-binding</keyword>
<dbReference type="GO" id="GO:0046872">
    <property type="term" value="F:metal ion binding"/>
    <property type="evidence" value="ECO:0007669"/>
    <property type="project" value="UniProtKB-KW"/>
</dbReference>
<protein>
    <recommendedName>
        <fullName evidence="8">HAD family hydrolase</fullName>
    </recommendedName>
</protein>
<evidence type="ECO:0000256" key="2">
    <source>
        <dbReference type="ARBA" id="ARBA00006171"/>
    </source>
</evidence>
<dbReference type="RefSeq" id="WP_085770001.1">
    <property type="nucleotide sequence ID" value="NZ_AP027149.1"/>
</dbReference>
<evidence type="ECO:0000256" key="1">
    <source>
        <dbReference type="ARBA" id="ARBA00001946"/>
    </source>
</evidence>
<dbReference type="Pfam" id="PF13419">
    <property type="entry name" value="HAD_2"/>
    <property type="match status" value="1"/>
</dbReference>
<dbReference type="InterPro" id="IPR023214">
    <property type="entry name" value="HAD_sf"/>
</dbReference>
<dbReference type="SFLD" id="SFLDS00003">
    <property type="entry name" value="Haloacid_Dehalogenase"/>
    <property type="match status" value="1"/>
</dbReference>
<dbReference type="PANTHER" id="PTHR46193">
    <property type="entry name" value="6-PHOSPHOGLUCONATE PHOSPHATASE"/>
    <property type="match status" value="1"/>
</dbReference>
<dbReference type="SUPFAM" id="SSF56784">
    <property type="entry name" value="HAD-like"/>
    <property type="match status" value="1"/>
</dbReference>
<dbReference type="STRING" id="655015.B1812_01395"/>
<dbReference type="InterPro" id="IPR036412">
    <property type="entry name" value="HAD-like_sf"/>
</dbReference>
<keyword evidence="4" id="KW-0460">Magnesium</keyword>
<dbReference type="InterPro" id="IPR006439">
    <property type="entry name" value="HAD-SF_hydro_IA"/>
</dbReference>
<evidence type="ECO:0000256" key="4">
    <source>
        <dbReference type="ARBA" id="ARBA00022842"/>
    </source>
</evidence>
<evidence type="ECO:0000313" key="7">
    <source>
        <dbReference type="Proteomes" id="UP000193978"/>
    </source>
</evidence>
<dbReference type="KEGG" id="mbry:B1812_01395"/>
<comment type="cofactor">
    <cofactor evidence="1">
        <name>Mg(2+)</name>
        <dbReference type="ChEBI" id="CHEBI:18420"/>
    </cofactor>
</comment>
<dbReference type="NCBIfam" id="TIGR01509">
    <property type="entry name" value="HAD-SF-IA-v3"/>
    <property type="match status" value="1"/>
</dbReference>
<dbReference type="SFLD" id="SFLDG01129">
    <property type="entry name" value="C1.5:_HAD__Beta-PGM__Phosphata"/>
    <property type="match status" value="1"/>
</dbReference>
<dbReference type="EMBL" id="CP019948">
    <property type="protein sequence ID" value="ARN79948.1"/>
    <property type="molecule type" value="Genomic_DNA"/>
</dbReference>
<keyword evidence="5" id="KW-0119">Carbohydrate metabolism</keyword>
<evidence type="ECO:0000313" key="6">
    <source>
        <dbReference type="EMBL" id="ARN79948.1"/>
    </source>
</evidence>
<proteinExistence type="inferred from homology"/>
<accession>A0A1W6MQT2</accession>
<evidence type="ECO:0008006" key="8">
    <source>
        <dbReference type="Google" id="ProtNLM"/>
    </source>
</evidence>
<dbReference type="Gene3D" id="3.40.50.1000">
    <property type="entry name" value="HAD superfamily/HAD-like"/>
    <property type="match status" value="1"/>
</dbReference>
<dbReference type="OrthoDB" id="9782449at2"/>
<dbReference type="Proteomes" id="UP000193978">
    <property type="component" value="Chromosome"/>
</dbReference>
<reference evidence="6 7" key="1">
    <citation type="submission" date="2017-02" db="EMBL/GenBank/DDBJ databases">
        <authorList>
            <person name="Peterson S.W."/>
        </authorList>
    </citation>
    <scope>NUCLEOTIDE SEQUENCE [LARGE SCALE GENOMIC DNA]</scope>
    <source>
        <strain evidence="6 7">S285</strain>
    </source>
</reference>
<dbReference type="GO" id="GO:0003824">
    <property type="term" value="F:catalytic activity"/>
    <property type="evidence" value="ECO:0007669"/>
    <property type="project" value="UniProtKB-ARBA"/>
</dbReference>
<dbReference type="InterPro" id="IPR041492">
    <property type="entry name" value="HAD_2"/>
</dbReference>